<organism evidence="4">
    <name type="scientific">Hymenolepis diminuta</name>
    <name type="common">Rat tapeworm</name>
    <dbReference type="NCBI Taxonomy" id="6216"/>
    <lineage>
        <taxon>Eukaryota</taxon>
        <taxon>Metazoa</taxon>
        <taxon>Spiralia</taxon>
        <taxon>Lophotrochozoa</taxon>
        <taxon>Platyhelminthes</taxon>
        <taxon>Cestoda</taxon>
        <taxon>Eucestoda</taxon>
        <taxon>Cyclophyllidea</taxon>
        <taxon>Hymenolepididae</taxon>
        <taxon>Hymenolepis</taxon>
    </lineage>
</organism>
<dbReference type="PANTHER" id="PTHR12991">
    <property type="entry name" value="NITROGEN PERMEASE REGULATOR 2/TUMOR SUPPRESSOR CANDIDATE 4"/>
    <property type="match status" value="1"/>
</dbReference>
<dbReference type="AlphaFoldDB" id="A0A0R3SZ78"/>
<dbReference type="GO" id="GO:0005774">
    <property type="term" value="C:vacuolar membrane"/>
    <property type="evidence" value="ECO:0007669"/>
    <property type="project" value="TreeGrafter"/>
</dbReference>
<dbReference type="Proteomes" id="UP000274504">
    <property type="component" value="Unassembled WGS sequence"/>
</dbReference>
<dbReference type="InterPro" id="IPR009348">
    <property type="entry name" value="NPR2-like"/>
</dbReference>
<dbReference type="WBParaSite" id="HDID_0001107401-mRNA-1">
    <property type="protein sequence ID" value="HDID_0001107401-mRNA-1"/>
    <property type="gene ID" value="HDID_0001107401"/>
</dbReference>
<dbReference type="GO" id="GO:1904262">
    <property type="term" value="P:negative regulation of TORC1 signaling"/>
    <property type="evidence" value="ECO:0007669"/>
    <property type="project" value="TreeGrafter"/>
</dbReference>
<sequence>MIDCQYPDGFISTENFKLISHAIIPRAELTDQPITIAEFGHFVIGFPQRIEGTQYSRNTLLFNLCFIVRPWASLHQNYDLTGQDFPLDVDTSTNGLQPALQSAYELTVRKINRYLAYMEEENAALSQNTIKNIVRNGGETLLHRFLRQIYIDLREQGLCVTGLSDELPPLYLIVSYLHISINF</sequence>
<accession>A0A0R3SZ78</accession>
<dbReference type="STRING" id="6216.A0A0R3SZ78"/>
<reference evidence="4" key="1">
    <citation type="submission" date="2017-02" db="UniProtKB">
        <authorList>
            <consortium name="WormBaseParasite"/>
        </authorList>
    </citation>
    <scope>IDENTIFICATION</scope>
</reference>
<proteinExistence type="inferred from homology"/>
<dbReference type="OrthoDB" id="338854at2759"/>
<name>A0A0R3SZ78_HYMDI</name>
<evidence type="ECO:0000313" key="3">
    <source>
        <dbReference type="Proteomes" id="UP000274504"/>
    </source>
</evidence>
<dbReference type="GO" id="GO:0005096">
    <property type="term" value="F:GTPase activator activity"/>
    <property type="evidence" value="ECO:0007669"/>
    <property type="project" value="TreeGrafter"/>
</dbReference>
<dbReference type="Pfam" id="PF06218">
    <property type="entry name" value="NPR2"/>
    <property type="match status" value="1"/>
</dbReference>
<dbReference type="GO" id="GO:1990130">
    <property type="term" value="C:GATOR1 complex"/>
    <property type="evidence" value="ECO:0007669"/>
    <property type="project" value="TreeGrafter"/>
</dbReference>
<dbReference type="GO" id="GO:0010508">
    <property type="term" value="P:positive regulation of autophagy"/>
    <property type="evidence" value="ECO:0007669"/>
    <property type="project" value="TreeGrafter"/>
</dbReference>
<evidence type="ECO:0000313" key="2">
    <source>
        <dbReference type="EMBL" id="VDL64729.1"/>
    </source>
</evidence>
<protein>
    <submittedName>
        <fullName evidence="4">DUF4485 domain-containing protein</fullName>
    </submittedName>
</protein>
<evidence type="ECO:0000313" key="4">
    <source>
        <dbReference type="WBParaSite" id="HDID_0001107401-mRNA-1"/>
    </source>
</evidence>
<reference evidence="2 3" key="2">
    <citation type="submission" date="2018-11" db="EMBL/GenBank/DDBJ databases">
        <authorList>
            <consortium name="Pathogen Informatics"/>
        </authorList>
    </citation>
    <scope>NUCLEOTIDE SEQUENCE [LARGE SCALE GENOMIC DNA]</scope>
</reference>
<comment type="similarity">
    <text evidence="1">Belongs to the NPR2 family.</text>
</comment>
<dbReference type="PANTHER" id="PTHR12991:SF10">
    <property type="entry name" value="GATOR COMPLEX PROTEIN NPRL2"/>
    <property type="match status" value="1"/>
</dbReference>
<gene>
    <name evidence="2" type="ORF">HDID_LOCUS11071</name>
</gene>
<evidence type="ECO:0000256" key="1">
    <source>
        <dbReference type="ARBA" id="ARBA00008433"/>
    </source>
</evidence>
<dbReference type="EMBL" id="UYSG01012416">
    <property type="protein sequence ID" value="VDL64729.1"/>
    <property type="molecule type" value="Genomic_DNA"/>
</dbReference>